<proteinExistence type="predicted"/>
<feature type="transmembrane region" description="Helical" evidence="1">
    <location>
        <begin position="58"/>
        <end position="77"/>
    </location>
</feature>
<keyword evidence="1" id="KW-0812">Transmembrane</keyword>
<evidence type="ECO:0000313" key="2">
    <source>
        <dbReference type="EMBL" id="AIR11778.1"/>
    </source>
</evidence>
<evidence type="ECO:0000313" key="3">
    <source>
        <dbReference type="Proteomes" id="UP000029488"/>
    </source>
</evidence>
<accession>A0A089QJ16</accession>
<dbReference type="Proteomes" id="UP000029488">
    <property type="component" value="Plasmid pLMP1046"/>
</dbReference>
<feature type="transmembrane region" description="Helical" evidence="1">
    <location>
        <begin position="83"/>
        <end position="101"/>
    </location>
</feature>
<feature type="transmembrane region" description="Helical" evidence="1">
    <location>
        <begin position="12"/>
        <end position="37"/>
    </location>
</feature>
<dbReference type="KEGG" id="lsj:LSJ_4001c"/>
<dbReference type="EMBL" id="CP007649">
    <property type="protein sequence ID" value="AIR11778.1"/>
    <property type="molecule type" value="Genomic_DNA"/>
</dbReference>
<organism evidence="2 3">
    <name type="scientific">Ligilactobacillus salivarius</name>
    <dbReference type="NCBI Taxonomy" id="1624"/>
    <lineage>
        <taxon>Bacteria</taxon>
        <taxon>Bacillati</taxon>
        <taxon>Bacillota</taxon>
        <taxon>Bacilli</taxon>
        <taxon>Lactobacillales</taxon>
        <taxon>Lactobacillaceae</taxon>
        <taxon>Ligilactobacillus</taxon>
    </lineage>
</organism>
<keyword evidence="2" id="KW-0614">Plasmid</keyword>
<keyword evidence="1" id="KW-0472">Membrane</keyword>
<keyword evidence="1" id="KW-1133">Transmembrane helix</keyword>
<evidence type="ECO:0000256" key="1">
    <source>
        <dbReference type="SAM" id="Phobius"/>
    </source>
</evidence>
<geneLocation type="plasmid" evidence="2 3">
    <name>pLMP1046</name>
</geneLocation>
<gene>
    <name evidence="2" type="ORF">LSJ_4001c</name>
</gene>
<sequence>MINIVNYGKSIYYWIILTTLILLIIISIIVLLVYLAGKGGPLFLEKNLQIDKFKSDKLRSDCMYNYLLVYFIVLLTFNKNNNVMLMITSLIIFAFIGVLYVRANMIYSNIVLLLFGYVPYISTETGNIYVVNFDIDKLIKKSHAGTESQSPIIKATIIGNGIVLVRKQDNSFS</sequence>
<reference evidence="2 3" key="1">
    <citation type="journal article" date="2014" name="BMC Genomics">
        <title>Unusual genome complexity in Lactobacillus salivarius JCM1046.</title>
        <authorList>
            <person name="Raftis E.J."/>
            <person name="Forde B.M."/>
            <person name="Claesson M.J."/>
            <person name="O'Toole P.W."/>
        </authorList>
    </citation>
    <scope>NUCLEOTIDE SEQUENCE [LARGE SCALE GENOMIC DNA]</scope>
    <source>
        <strain evidence="2 3">JCM1046</strain>
        <plasmid evidence="2 3">pLMP1046</plasmid>
    </source>
</reference>
<protein>
    <submittedName>
        <fullName evidence="2">Uncharacterized protein</fullName>
    </submittedName>
</protein>
<dbReference type="AlphaFoldDB" id="A0A089QJ16"/>
<name>A0A089QJ16_9LACO</name>